<evidence type="ECO:0000256" key="3">
    <source>
        <dbReference type="ARBA" id="ARBA00022679"/>
    </source>
</evidence>
<dbReference type="EMBL" id="CAHIKZ030001668">
    <property type="protein sequence ID" value="CAE1271891.1"/>
    <property type="molecule type" value="Genomic_DNA"/>
</dbReference>
<dbReference type="InterPro" id="IPR002110">
    <property type="entry name" value="Ankyrin_rpt"/>
</dbReference>
<evidence type="ECO:0000256" key="2">
    <source>
        <dbReference type="ARBA" id="ARBA00022602"/>
    </source>
</evidence>
<comment type="similarity">
    <text evidence="1">Belongs to the protein prenyltransferase subunit alpha family.</text>
</comment>
<dbReference type="PROSITE" id="PS51147">
    <property type="entry name" value="PFTA"/>
    <property type="match status" value="1"/>
</dbReference>
<reference evidence="6" key="1">
    <citation type="submission" date="2021-01" db="EMBL/GenBank/DDBJ databases">
        <authorList>
            <person name="Li R."/>
            <person name="Bekaert M."/>
        </authorList>
    </citation>
    <scope>NUCLEOTIDE SEQUENCE</scope>
    <source>
        <strain evidence="6">Farmed</strain>
    </source>
</reference>
<dbReference type="Proteomes" id="UP000597762">
    <property type="component" value="Unassembled WGS sequence"/>
</dbReference>
<dbReference type="AlphaFoldDB" id="A0A812CMV9"/>
<evidence type="ECO:0000313" key="7">
    <source>
        <dbReference type="Proteomes" id="UP000597762"/>
    </source>
</evidence>
<keyword evidence="3" id="KW-0808">Transferase</keyword>
<evidence type="ECO:0000313" key="6">
    <source>
        <dbReference type="EMBL" id="CAE1271891.1"/>
    </source>
</evidence>
<dbReference type="OrthoDB" id="5358702at2759"/>
<sequence length="510" mass="59147">MDARGERILSDINLAFKRDPAIDEYDYLPVLQATQNRSPVIVTMHKLALELWSTKILFQHAYSKLLAWRNREPKYKYLEPHEIVCLTRAVVMINADCCTAWNIRKELILSGDLKPEDCLKLGELVLTKHPKSVETFSHRKWLLKHLLLKYPIPQASDDASHRDGNNEQNQNYHQLADDVHPQDNSNGHHICQHHANTAVNQTLHNIFLQELKVSTSAASRYQCNYYAWNHRMWLMKHCLKYSFVVLLSELSWSKSWIQQHISDHSCFQYRQFLLREMSICQQLRCPCTTSMEVTDPASDSIELSLHSNGCSQRPMENHLLTELALISKLIQCYPGHETLWYHRRFVFHSISHVTESQKESLCYQSALENNPLDHVLLNSIDFLTSFINNPLLPSCSISLPRSLTIPYSQLFNFLTSFINNPLLPVVQFPYLVLLFEKEDLRANILPASVRKKPFYSKITPLHCAAINPNIKYLQTLVGVEPDINIVDKWQSKTNPLSRQLVFLQHLLNIC</sequence>
<evidence type="ECO:0000256" key="4">
    <source>
        <dbReference type="ARBA" id="ARBA00022737"/>
    </source>
</evidence>
<keyword evidence="5" id="KW-0040">ANK repeat</keyword>
<keyword evidence="4" id="KW-0677">Repeat</keyword>
<protein>
    <submittedName>
        <fullName evidence="6">PTAR1</fullName>
    </submittedName>
</protein>
<dbReference type="Gene3D" id="1.25.40.120">
    <property type="entry name" value="Protein prenylyltransferase"/>
    <property type="match status" value="1"/>
</dbReference>
<feature type="repeat" description="ANK" evidence="5">
    <location>
        <begin position="456"/>
        <end position="488"/>
    </location>
</feature>
<dbReference type="SUPFAM" id="SSF48439">
    <property type="entry name" value="Protein prenylyltransferase"/>
    <property type="match status" value="1"/>
</dbReference>
<organism evidence="6 7">
    <name type="scientific">Acanthosepion pharaonis</name>
    <name type="common">Pharaoh cuttlefish</name>
    <name type="synonym">Sepia pharaonis</name>
    <dbReference type="NCBI Taxonomy" id="158019"/>
    <lineage>
        <taxon>Eukaryota</taxon>
        <taxon>Metazoa</taxon>
        <taxon>Spiralia</taxon>
        <taxon>Lophotrochozoa</taxon>
        <taxon>Mollusca</taxon>
        <taxon>Cephalopoda</taxon>
        <taxon>Coleoidea</taxon>
        <taxon>Decapodiformes</taxon>
        <taxon>Sepiida</taxon>
        <taxon>Sepiina</taxon>
        <taxon>Sepiidae</taxon>
        <taxon>Acanthosepion</taxon>
    </lineage>
</organism>
<dbReference type="InterPro" id="IPR002088">
    <property type="entry name" value="Prenyl_trans_a"/>
</dbReference>
<dbReference type="GO" id="GO:0005737">
    <property type="term" value="C:cytoplasm"/>
    <property type="evidence" value="ECO:0007669"/>
    <property type="project" value="TreeGrafter"/>
</dbReference>
<dbReference type="PANTHER" id="PTHR11129:SF3">
    <property type="entry name" value="PROTEIN PRENYLTRANSFERASE ALPHA SUBUNIT REPEAT-CONTAINING PROTEIN 1"/>
    <property type="match status" value="1"/>
</dbReference>
<comment type="caution">
    <text evidence="6">The sequence shown here is derived from an EMBL/GenBank/DDBJ whole genome shotgun (WGS) entry which is preliminary data.</text>
</comment>
<evidence type="ECO:0000256" key="1">
    <source>
        <dbReference type="ARBA" id="ARBA00006734"/>
    </source>
</evidence>
<dbReference type="PANTHER" id="PTHR11129">
    <property type="entry name" value="PROTEIN FARNESYLTRANSFERASE ALPHA SUBUNIT/RAB GERANYLGERANYL TRANSFERASE ALPHA SUBUNIT"/>
    <property type="match status" value="1"/>
</dbReference>
<evidence type="ECO:0000256" key="5">
    <source>
        <dbReference type="PROSITE-ProRule" id="PRU00023"/>
    </source>
</evidence>
<keyword evidence="7" id="KW-1185">Reference proteome</keyword>
<dbReference type="InterPro" id="IPR036770">
    <property type="entry name" value="Ankyrin_rpt-contain_sf"/>
</dbReference>
<dbReference type="SUPFAM" id="SSF48403">
    <property type="entry name" value="Ankyrin repeat"/>
    <property type="match status" value="1"/>
</dbReference>
<dbReference type="Pfam" id="PF01239">
    <property type="entry name" value="PPTA"/>
    <property type="match status" value="3"/>
</dbReference>
<dbReference type="GO" id="GO:0008318">
    <property type="term" value="F:protein prenyltransferase activity"/>
    <property type="evidence" value="ECO:0007669"/>
    <property type="project" value="InterPro"/>
</dbReference>
<dbReference type="PROSITE" id="PS50088">
    <property type="entry name" value="ANK_REPEAT"/>
    <property type="match status" value="1"/>
</dbReference>
<proteinExistence type="inferred from homology"/>
<accession>A0A812CMV9</accession>
<keyword evidence="2" id="KW-0637">Prenyltransferase</keyword>
<name>A0A812CMV9_ACAPH</name>
<gene>
    <name evidence="6" type="ORF">SPHA_37402</name>
</gene>